<reference evidence="4" key="1">
    <citation type="submission" date="2022-11" db="EMBL/GenBank/DDBJ databases">
        <authorList>
            <person name="Petersen C."/>
        </authorList>
    </citation>
    <scope>NUCLEOTIDE SEQUENCE</scope>
    <source>
        <strain evidence="4">IBT 22155</strain>
    </source>
</reference>
<dbReference type="OrthoDB" id="5426678at2759"/>
<dbReference type="AlphaFoldDB" id="A0A9W9HA41"/>
<dbReference type="Proteomes" id="UP001149079">
    <property type="component" value="Unassembled WGS sequence"/>
</dbReference>
<keyword evidence="5" id="KW-1185">Reference proteome</keyword>
<sequence>MLWLSDGRARPSRTLLASLLAVVLLNSPAPVVLGLRTTPGSPCTDVCGTTTNTTSSEITCLDENYNSTSVGKDFQKCISCQLDSEFHDAETGDSDVNWALYNLRYAFSTCVFGYPDSISNVSSPCPVACDGVRLAVENDIDEPDVSNLAAWCETPSFADNVVDTCEFCYNMTTQQVYIANFLESIRYNCHFKTPTGNTFKIAPSRIFTQSLLPSSLSLTTPGASHSNLNLGVVIAVPIVGFLILICSITICCIFFIRHRRKKNRRTRRSSAYNRWNDLNGAQQQPWTDSPIHGAAGHGYGSGFVFVDNDGRGQELPYGHGHSQQQYAQQYQAQDKSGFTHDIVEQPRQYPVPVHEQVVDPDQKNPSQWQ</sequence>
<dbReference type="GeneID" id="81401536"/>
<comment type="caution">
    <text evidence="4">The sequence shown here is derived from an EMBL/GenBank/DDBJ whole genome shotgun (WGS) entry which is preliminary data.</text>
</comment>
<feature type="region of interest" description="Disordered" evidence="1">
    <location>
        <begin position="343"/>
        <end position="369"/>
    </location>
</feature>
<organism evidence="4 5">
    <name type="scientific">Penicillium bovifimosum</name>
    <dbReference type="NCBI Taxonomy" id="126998"/>
    <lineage>
        <taxon>Eukaryota</taxon>
        <taxon>Fungi</taxon>
        <taxon>Dikarya</taxon>
        <taxon>Ascomycota</taxon>
        <taxon>Pezizomycotina</taxon>
        <taxon>Eurotiomycetes</taxon>
        <taxon>Eurotiomycetidae</taxon>
        <taxon>Eurotiales</taxon>
        <taxon>Aspergillaceae</taxon>
        <taxon>Penicillium</taxon>
    </lineage>
</organism>
<proteinExistence type="predicted"/>
<keyword evidence="2" id="KW-0472">Membrane</keyword>
<evidence type="ECO:0000313" key="5">
    <source>
        <dbReference type="Proteomes" id="UP001149079"/>
    </source>
</evidence>
<protein>
    <submittedName>
        <fullName evidence="4">Uncharacterized protein</fullName>
    </submittedName>
</protein>
<accession>A0A9W9HA41</accession>
<gene>
    <name evidence="4" type="ORF">N7515_001622</name>
</gene>
<keyword evidence="3" id="KW-0732">Signal</keyword>
<evidence type="ECO:0000256" key="2">
    <source>
        <dbReference type="SAM" id="Phobius"/>
    </source>
</evidence>
<name>A0A9W9HA41_9EURO</name>
<evidence type="ECO:0000313" key="4">
    <source>
        <dbReference type="EMBL" id="KAJ5142835.1"/>
    </source>
</evidence>
<dbReference type="RefSeq" id="XP_056524479.1">
    <property type="nucleotide sequence ID" value="XM_056662366.1"/>
</dbReference>
<keyword evidence="2" id="KW-1133">Transmembrane helix</keyword>
<feature type="transmembrane region" description="Helical" evidence="2">
    <location>
        <begin position="230"/>
        <end position="256"/>
    </location>
</feature>
<evidence type="ECO:0000256" key="3">
    <source>
        <dbReference type="SAM" id="SignalP"/>
    </source>
</evidence>
<evidence type="ECO:0000256" key="1">
    <source>
        <dbReference type="SAM" id="MobiDB-lite"/>
    </source>
</evidence>
<feature type="chain" id="PRO_5040912558" evidence="3">
    <location>
        <begin position="35"/>
        <end position="369"/>
    </location>
</feature>
<keyword evidence="2" id="KW-0812">Transmembrane</keyword>
<dbReference type="EMBL" id="JAPQKL010000002">
    <property type="protein sequence ID" value="KAJ5142835.1"/>
    <property type="molecule type" value="Genomic_DNA"/>
</dbReference>
<reference evidence="4" key="2">
    <citation type="journal article" date="2023" name="IMA Fungus">
        <title>Comparative genomic study of the Penicillium genus elucidates a diverse pangenome and 15 lateral gene transfer events.</title>
        <authorList>
            <person name="Petersen C."/>
            <person name="Sorensen T."/>
            <person name="Nielsen M.R."/>
            <person name="Sondergaard T.E."/>
            <person name="Sorensen J.L."/>
            <person name="Fitzpatrick D.A."/>
            <person name="Frisvad J.C."/>
            <person name="Nielsen K.L."/>
        </authorList>
    </citation>
    <scope>NUCLEOTIDE SEQUENCE</scope>
    <source>
        <strain evidence="4">IBT 22155</strain>
    </source>
</reference>
<feature type="signal peptide" evidence="3">
    <location>
        <begin position="1"/>
        <end position="34"/>
    </location>
</feature>